<dbReference type="EMBL" id="MFIF01000003">
    <property type="protein sequence ID" value="OGF87618.1"/>
    <property type="molecule type" value="Genomic_DNA"/>
</dbReference>
<gene>
    <name evidence="4" type="ORF">A3B19_02375</name>
</gene>
<dbReference type="AlphaFoldDB" id="A0A1F5XI81"/>
<dbReference type="Pfam" id="PF17782">
    <property type="entry name" value="WHD_DprA"/>
    <property type="match status" value="1"/>
</dbReference>
<evidence type="ECO:0000313" key="5">
    <source>
        <dbReference type="Proteomes" id="UP000177346"/>
    </source>
</evidence>
<dbReference type="InterPro" id="IPR041614">
    <property type="entry name" value="DprA_WH"/>
</dbReference>
<dbReference type="InterPro" id="IPR057666">
    <property type="entry name" value="DrpA_SLOG"/>
</dbReference>
<dbReference type="Gene3D" id="3.40.50.450">
    <property type="match status" value="1"/>
</dbReference>
<organism evidence="4 5">
    <name type="scientific">Candidatus Giovannonibacteria bacterium RIFCSPLOWO2_01_FULL_46_32</name>
    <dbReference type="NCBI Taxonomy" id="1798353"/>
    <lineage>
        <taxon>Bacteria</taxon>
        <taxon>Candidatus Giovannoniibacteriota</taxon>
    </lineage>
</organism>
<dbReference type="PANTHER" id="PTHR43022">
    <property type="entry name" value="PROTEIN SMF"/>
    <property type="match status" value="1"/>
</dbReference>
<evidence type="ECO:0000259" key="3">
    <source>
        <dbReference type="Pfam" id="PF17782"/>
    </source>
</evidence>
<name>A0A1F5XI81_9BACT</name>
<dbReference type="Pfam" id="PF02481">
    <property type="entry name" value="DNA_processg_A"/>
    <property type="match status" value="1"/>
</dbReference>
<dbReference type="GO" id="GO:0009294">
    <property type="term" value="P:DNA-mediated transformation"/>
    <property type="evidence" value="ECO:0007669"/>
    <property type="project" value="InterPro"/>
</dbReference>
<feature type="domain" description="DprA winged helix" evidence="3">
    <location>
        <begin position="235"/>
        <end position="283"/>
    </location>
</feature>
<protein>
    <submittedName>
        <fullName evidence="4">DNA protecting protein DprA</fullName>
    </submittedName>
</protein>
<dbReference type="InterPro" id="IPR036388">
    <property type="entry name" value="WH-like_DNA-bd_sf"/>
</dbReference>
<reference evidence="4 5" key="1">
    <citation type="journal article" date="2016" name="Nat. Commun.">
        <title>Thousands of microbial genomes shed light on interconnected biogeochemical processes in an aquifer system.</title>
        <authorList>
            <person name="Anantharaman K."/>
            <person name="Brown C.T."/>
            <person name="Hug L.A."/>
            <person name="Sharon I."/>
            <person name="Castelle C.J."/>
            <person name="Probst A.J."/>
            <person name="Thomas B.C."/>
            <person name="Singh A."/>
            <person name="Wilkins M.J."/>
            <person name="Karaoz U."/>
            <person name="Brodie E.L."/>
            <person name="Williams K.H."/>
            <person name="Hubbard S.S."/>
            <person name="Banfield J.F."/>
        </authorList>
    </citation>
    <scope>NUCLEOTIDE SEQUENCE [LARGE SCALE GENOMIC DNA]</scope>
</reference>
<dbReference type="Proteomes" id="UP000177346">
    <property type="component" value="Unassembled WGS sequence"/>
</dbReference>
<dbReference type="PANTHER" id="PTHR43022:SF1">
    <property type="entry name" value="PROTEIN SMF"/>
    <property type="match status" value="1"/>
</dbReference>
<comment type="caution">
    <text evidence="4">The sequence shown here is derived from an EMBL/GenBank/DDBJ whole genome shotgun (WGS) entry which is preliminary data.</text>
</comment>
<accession>A0A1F5XI81</accession>
<dbReference type="NCBIfam" id="TIGR00732">
    <property type="entry name" value="dprA"/>
    <property type="match status" value="1"/>
</dbReference>
<dbReference type="SUPFAM" id="SSF102405">
    <property type="entry name" value="MCP/YpsA-like"/>
    <property type="match status" value="1"/>
</dbReference>
<evidence type="ECO:0000313" key="4">
    <source>
        <dbReference type="EMBL" id="OGF87618.1"/>
    </source>
</evidence>
<dbReference type="InterPro" id="IPR003488">
    <property type="entry name" value="DprA"/>
</dbReference>
<evidence type="ECO:0000256" key="1">
    <source>
        <dbReference type="ARBA" id="ARBA00006525"/>
    </source>
</evidence>
<feature type="domain" description="Smf/DprA SLOG" evidence="2">
    <location>
        <begin position="9"/>
        <end position="219"/>
    </location>
</feature>
<comment type="similarity">
    <text evidence="1">Belongs to the DprA/Smf family.</text>
</comment>
<proteinExistence type="inferred from homology"/>
<evidence type="ECO:0000259" key="2">
    <source>
        <dbReference type="Pfam" id="PF02481"/>
    </source>
</evidence>
<dbReference type="Gene3D" id="1.10.10.10">
    <property type="entry name" value="Winged helix-like DNA-binding domain superfamily/Winged helix DNA-binding domain"/>
    <property type="match status" value="1"/>
</dbReference>
<sequence length="295" mass="31575">MAENINEIKIGSAAYPEALKEIPFPPKKISLWSSNGQLPTSNFYISIVGTRRSSAYGEEILRKIIAGLAPYGFATVSGMATGIDTIVAKASLENKIQTIAVLGSGLSKEAFYPPKNWTLAEKIVEAGGAVLSEYERDMKATLWSFPQRNRIISGLSPATLVVEAPEKSGALITAKFALDQNRDVLAIPGSAFSANSAGTNRLIKQGAALVESAEDVLRAYGIDLAVKPPSGGLTALADLSPEEKIIFELMAEPADIDTLIRKSKMPSHAAQSVIGLLEIRGIIKKIGNEYIKIFK</sequence>